<evidence type="ECO:0000259" key="3">
    <source>
        <dbReference type="PROSITE" id="PS50102"/>
    </source>
</evidence>
<keyword evidence="1" id="KW-0694">RNA-binding</keyword>
<keyword evidence="5" id="KW-1185">Reference proteome</keyword>
<feature type="compositionally biased region" description="Polar residues" evidence="2">
    <location>
        <begin position="348"/>
        <end position="359"/>
    </location>
</feature>
<feature type="compositionally biased region" description="Polar residues" evidence="2">
    <location>
        <begin position="325"/>
        <end position="334"/>
    </location>
</feature>
<feature type="region of interest" description="Disordered" evidence="2">
    <location>
        <begin position="296"/>
        <end position="382"/>
    </location>
</feature>
<evidence type="ECO:0000313" key="4">
    <source>
        <dbReference type="EMBL" id="GER32318.1"/>
    </source>
</evidence>
<reference evidence="5" key="1">
    <citation type="journal article" date="2019" name="Curr. Biol.">
        <title>Genome Sequence of Striga asiatica Provides Insight into the Evolution of Plant Parasitism.</title>
        <authorList>
            <person name="Yoshida S."/>
            <person name="Kim S."/>
            <person name="Wafula E.K."/>
            <person name="Tanskanen J."/>
            <person name="Kim Y.M."/>
            <person name="Honaas L."/>
            <person name="Yang Z."/>
            <person name="Spallek T."/>
            <person name="Conn C.E."/>
            <person name="Ichihashi Y."/>
            <person name="Cheong K."/>
            <person name="Cui S."/>
            <person name="Der J.P."/>
            <person name="Gundlach H."/>
            <person name="Jiao Y."/>
            <person name="Hori C."/>
            <person name="Ishida J.K."/>
            <person name="Kasahara H."/>
            <person name="Kiba T."/>
            <person name="Kim M.S."/>
            <person name="Koo N."/>
            <person name="Laohavisit A."/>
            <person name="Lee Y.H."/>
            <person name="Lumba S."/>
            <person name="McCourt P."/>
            <person name="Mortimer J.C."/>
            <person name="Mutuku J.M."/>
            <person name="Nomura T."/>
            <person name="Sasaki-Sekimoto Y."/>
            <person name="Seto Y."/>
            <person name="Wang Y."/>
            <person name="Wakatake T."/>
            <person name="Sakakibara H."/>
            <person name="Demura T."/>
            <person name="Yamaguchi S."/>
            <person name="Yoneyama K."/>
            <person name="Manabe R.I."/>
            <person name="Nelson D.C."/>
            <person name="Schulman A.H."/>
            <person name="Timko M.P."/>
            <person name="dePamphilis C.W."/>
            <person name="Choi D."/>
            <person name="Shirasu K."/>
        </authorList>
    </citation>
    <scope>NUCLEOTIDE SEQUENCE [LARGE SCALE GENOMIC DNA]</scope>
    <source>
        <strain evidence="5">cv. UVA1</strain>
    </source>
</reference>
<dbReference type="PROSITE" id="PS50102">
    <property type="entry name" value="RRM"/>
    <property type="match status" value="1"/>
</dbReference>
<dbReference type="SUPFAM" id="SSF54928">
    <property type="entry name" value="RNA-binding domain, RBD"/>
    <property type="match status" value="1"/>
</dbReference>
<dbReference type="GO" id="GO:0003723">
    <property type="term" value="F:RNA binding"/>
    <property type="evidence" value="ECO:0007669"/>
    <property type="project" value="UniProtKB-UniRule"/>
</dbReference>
<dbReference type="Proteomes" id="UP000325081">
    <property type="component" value="Unassembled WGS sequence"/>
</dbReference>
<gene>
    <name evidence="4" type="ORF">STAS_08380</name>
</gene>
<comment type="caution">
    <text evidence="4">The sequence shown here is derived from an EMBL/GenBank/DDBJ whole genome shotgun (WGS) entry which is preliminary data.</text>
</comment>
<protein>
    <submittedName>
        <fullName evidence="4">RNA-binding (RRM/RBD/RNP motifs) family protein</fullName>
    </submittedName>
</protein>
<sequence length="412" mass="45706">MVSLGNFPTQAHNSTLLPKPIAQYFQFPSKPHFSFPTRLNLEAARGQMQNGLYCRAMRTIGSKGGGSGFAEMDGPDELEDDFDDGFLELDDDGGGGIEEDGDEDEVFMPMTNVKKWIENRPRGFGEGKVYDTSVEDKLMEEIEQSRKAQLANVNKLKNNAAKSNPSPKKEIHKEVKGATQIEDGTFQVRLLNLPKKKNIQKDLRLAFEGARGIVNIDPVVLGNEKTRDPVCKGLAFVVFKHQDEAQRFVQNFSGKSITFGKVQKQIRCELVNPKKSNPALEQLAHDGDFTLERAESDVSPLYSWEESAPIEGNDDDDEEEEQEEINGTLTTSDSDLADELELKEGFAVNSSTSSPGRKSSANKKKITSKRRKNNVSNLNIPGSANRLKIREKEMLTGVLSKYGAAVKEQSSQ</sequence>
<feature type="compositionally biased region" description="Acidic residues" evidence="2">
    <location>
        <begin position="312"/>
        <end position="324"/>
    </location>
</feature>
<dbReference type="EMBL" id="BKCP01004583">
    <property type="protein sequence ID" value="GER32318.1"/>
    <property type="molecule type" value="Genomic_DNA"/>
</dbReference>
<dbReference type="AlphaFoldDB" id="A0A5A7PI82"/>
<dbReference type="Gene3D" id="3.30.70.330">
    <property type="match status" value="1"/>
</dbReference>
<evidence type="ECO:0000256" key="2">
    <source>
        <dbReference type="SAM" id="MobiDB-lite"/>
    </source>
</evidence>
<dbReference type="InterPro" id="IPR012677">
    <property type="entry name" value="Nucleotide-bd_a/b_plait_sf"/>
</dbReference>
<evidence type="ECO:0000313" key="5">
    <source>
        <dbReference type="Proteomes" id="UP000325081"/>
    </source>
</evidence>
<organism evidence="4 5">
    <name type="scientific">Striga asiatica</name>
    <name type="common">Asiatic witchweed</name>
    <name type="synonym">Buchnera asiatica</name>
    <dbReference type="NCBI Taxonomy" id="4170"/>
    <lineage>
        <taxon>Eukaryota</taxon>
        <taxon>Viridiplantae</taxon>
        <taxon>Streptophyta</taxon>
        <taxon>Embryophyta</taxon>
        <taxon>Tracheophyta</taxon>
        <taxon>Spermatophyta</taxon>
        <taxon>Magnoliopsida</taxon>
        <taxon>eudicotyledons</taxon>
        <taxon>Gunneridae</taxon>
        <taxon>Pentapetalae</taxon>
        <taxon>asterids</taxon>
        <taxon>lamiids</taxon>
        <taxon>Lamiales</taxon>
        <taxon>Orobanchaceae</taxon>
        <taxon>Buchnereae</taxon>
        <taxon>Striga</taxon>
    </lineage>
</organism>
<dbReference type="CDD" id="cd00590">
    <property type="entry name" value="RRM_SF"/>
    <property type="match status" value="1"/>
</dbReference>
<feature type="compositionally biased region" description="Basic residues" evidence="2">
    <location>
        <begin position="360"/>
        <end position="373"/>
    </location>
</feature>
<dbReference type="PANTHER" id="PTHR37200:SF1">
    <property type="entry name" value="RNA-BINDING (RRM_RBD_RNP MOTIFS) FAMILY PROTEIN"/>
    <property type="match status" value="1"/>
</dbReference>
<dbReference type="PANTHER" id="PTHR37200">
    <property type="entry name" value="RNA-BINDING (RRM/RBD/RNP MOTIFS) FAMILY PROTEIN"/>
    <property type="match status" value="1"/>
</dbReference>
<name>A0A5A7PI82_STRAF</name>
<dbReference type="InterPro" id="IPR000504">
    <property type="entry name" value="RRM_dom"/>
</dbReference>
<feature type="domain" description="RRM" evidence="3">
    <location>
        <begin position="186"/>
        <end position="273"/>
    </location>
</feature>
<evidence type="ECO:0000256" key="1">
    <source>
        <dbReference type="PROSITE-ProRule" id="PRU00176"/>
    </source>
</evidence>
<accession>A0A5A7PI82</accession>
<proteinExistence type="predicted"/>
<dbReference type="InterPro" id="IPR035979">
    <property type="entry name" value="RBD_domain_sf"/>
</dbReference>
<dbReference type="OrthoDB" id="1912879at2759"/>